<proteinExistence type="predicted"/>
<sequence>MVAYFLSRQSAVAMILSRVRSLAPDGEPVPAGSPARIAELEQLMRDVRLGRQDDFVLPGEPPMRIVVVN</sequence>
<keyword evidence="2" id="KW-1185">Reference proteome</keyword>
<dbReference type="Proteomes" id="UP001056386">
    <property type="component" value="Plasmid unnamed2"/>
</dbReference>
<reference evidence="1" key="1">
    <citation type="submission" date="2022-06" db="EMBL/GenBank/DDBJ databases">
        <title>Draft genome sequence of Burkholderia glumae strain GR20004 isolated from rice panicle showing bacterial panicle blight.</title>
        <authorList>
            <person name="Choi S.Y."/>
            <person name="Lee Y.H."/>
        </authorList>
    </citation>
    <scope>NUCLEOTIDE SEQUENCE</scope>
    <source>
        <strain evidence="1">GR20004</strain>
        <plasmid evidence="1">unnamed2</plasmid>
    </source>
</reference>
<evidence type="ECO:0000313" key="1">
    <source>
        <dbReference type="EMBL" id="USS44312.1"/>
    </source>
</evidence>
<protein>
    <submittedName>
        <fullName evidence="1">Uncharacterized protein</fullName>
    </submittedName>
</protein>
<dbReference type="Gene3D" id="1.10.150.610">
    <property type="match status" value="1"/>
</dbReference>
<keyword evidence="1" id="KW-0614">Plasmid</keyword>
<dbReference type="EMBL" id="CP099585">
    <property type="protein sequence ID" value="USS44312.1"/>
    <property type="molecule type" value="Genomic_DNA"/>
</dbReference>
<dbReference type="RefSeq" id="WP_017925019.1">
    <property type="nucleotide sequence ID" value="NZ_CP021076.1"/>
</dbReference>
<name>A0ABY5BBD8_BURGL</name>
<evidence type="ECO:0000313" key="2">
    <source>
        <dbReference type="Proteomes" id="UP001056386"/>
    </source>
</evidence>
<gene>
    <name evidence="1" type="ORF">NFI99_13615</name>
</gene>
<geneLocation type="plasmid" evidence="1 2">
    <name>unnamed2</name>
</geneLocation>
<organism evidence="1 2">
    <name type="scientific">Burkholderia glumae</name>
    <name type="common">Pseudomonas glumae</name>
    <dbReference type="NCBI Taxonomy" id="337"/>
    <lineage>
        <taxon>Bacteria</taxon>
        <taxon>Pseudomonadati</taxon>
        <taxon>Pseudomonadota</taxon>
        <taxon>Betaproteobacteria</taxon>
        <taxon>Burkholderiales</taxon>
        <taxon>Burkholderiaceae</taxon>
        <taxon>Burkholderia</taxon>
    </lineage>
</organism>
<accession>A0ABY5BBD8</accession>